<keyword evidence="1" id="KW-0472">Membrane</keyword>
<keyword evidence="1" id="KW-1133">Transmembrane helix</keyword>
<protein>
    <submittedName>
        <fullName evidence="2">Uncharacterized protein</fullName>
    </submittedName>
</protein>
<evidence type="ECO:0000256" key="1">
    <source>
        <dbReference type="SAM" id="Phobius"/>
    </source>
</evidence>
<reference evidence="2" key="1">
    <citation type="journal article" date="2020" name="mSystems">
        <title>Genome- and Community-Level Interaction Insights into Carbon Utilization and Element Cycling Functions of Hydrothermarchaeota in Hydrothermal Sediment.</title>
        <authorList>
            <person name="Zhou Z."/>
            <person name="Liu Y."/>
            <person name="Xu W."/>
            <person name="Pan J."/>
            <person name="Luo Z.H."/>
            <person name="Li M."/>
        </authorList>
    </citation>
    <scope>NUCLEOTIDE SEQUENCE [LARGE SCALE GENOMIC DNA]</scope>
    <source>
        <strain evidence="2">HyVt-485</strain>
    </source>
</reference>
<feature type="transmembrane region" description="Helical" evidence="1">
    <location>
        <begin position="69"/>
        <end position="91"/>
    </location>
</feature>
<accession>A0A7C5QV07</accession>
<keyword evidence="1" id="KW-0812">Transmembrane</keyword>
<dbReference type="AlphaFoldDB" id="A0A7C5QV07"/>
<comment type="caution">
    <text evidence="2">The sequence shown here is derived from an EMBL/GenBank/DDBJ whole genome shotgun (WGS) entry which is preliminary data.</text>
</comment>
<proteinExistence type="predicted"/>
<evidence type="ECO:0000313" key="2">
    <source>
        <dbReference type="EMBL" id="HHL42022.1"/>
    </source>
</evidence>
<dbReference type="EMBL" id="DRMJ01000014">
    <property type="protein sequence ID" value="HHL42022.1"/>
    <property type="molecule type" value="Genomic_DNA"/>
</dbReference>
<dbReference type="Proteomes" id="UP000885830">
    <property type="component" value="Unassembled WGS sequence"/>
</dbReference>
<sequence length="97" mass="9207">MDIVGLAIGLLSGAAGGNVAGKVMNSGMGTMGRSITGIVGGTALAYLAPHIPGLAGIFPAPTDGGSLNIMSIVMNVVSGGVGGGILTAILGKVMGNK</sequence>
<name>A0A7C5QV07_9PROT</name>
<gene>
    <name evidence="2" type="ORF">ENJ42_00255</name>
</gene>
<organism evidence="2">
    <name type="scientific">Hellea balneolensis</name>
    <dbReference type="NCBI Taxonomy" id="287478"/>
    <lineage>
        <taxon>Bacteria</taxon>
        <taxon>Pseudomonadati</taxon>
        <taxon>Pseudomonadota</taxon>
        <taxon>Alphaproteobacteria</taxon>
        <taxon>Maricaulales</taxon>
        <taxon>Robiginitomaculaceae</taxon>
        <taxon>Hellea</taxon>
    </lineage>
</organism>